<reference evidence="1 2" key="1">
    <citation type="submission" date="2019-12" db="EMBL/GenBank/DDBJ databases">
        <title>Genomic-based taxomic classification of the family Erythrobacteraceae.</title>
        <authorList>
            <person name="Xu L."/>
        </authorList>
    </citation>
    <scope>NUCLEOTIDE SEQUENCE [LARGE SCALE GENOMIC DNA]</scope>
    <source>
        <strain evidence="1 2">SW-109</strain>
    </source>
</reference>
<proteinExistence type="predicted"/>
<evidence type="ECO:0000313" key="2">
    <source>
        <dbReference type="Proteomes" id="UP000471435"/>
    </source>
</evidence>
<keyword evidence="2" id="KW-1185">Reference proteome</keyword>
<sequence>MQLLDRVAKDKTGGTAIEYGLIASLVVIASIGAFDAVANENTGLWATISSKVGDNMGN</sequence>
<comment type="caution">
    <text evidence="1">The sequence shown here is derived from an EMBL/GenBank/DDBJ whole genome shotgun (WGS) entry which is preliminary data.</text>
</comment>
<accession>A0A6I4UY54</accession>
<name>A0A6I4UY54_9SPHN</name>
<dbReference type="Proteomes" id="UP000471435">
    <property type="component" value="Unassembled WGS sequence"/>
</dbReference>
<dbReference type="OrthoDB" id="5325135at2"/>
<protein>
    <submittedName>
        <fullName evidence="1">Flp family type IVb pilin</fullName>
    </submittedName>
</protein>
<organism evidence="1 2">
    <name type="scientific">Pontixanthobacter luteolus</name>
    <dbReference type="NCBI Taxonomy" id="295089"/>
    <lineage>
        <taxon>Bacteria</taxon>
        <taxon>Pseudomonadati</taxon>
        <taxon>Pseudomonadota</taxon>
        <taxon>Alphaproteobacteria</taxon>
        <taxon>Sphingomonadales</taxon>
        <taxon>Erythrobacteraceae</taxon>
        <taxon>Pontixanthobacter</taxon>
    </lineage>
</organism>
<dbReference type="AlphaFoldDB" id="A0A6I4UY54"/>
<dbReference type="EMBL" id="WTYP01000001">
    <property type="protein sequence ID" value="MXP46827.1"/>
    <property type="molecule type" value="Genomic_DNA"/>
</dbReference>
<evidence type="ECO:0000313" key="1">
    <source>
        <dbReference type="EMBL" id="MXP46827.1"/>
    </source>
</evidence>
<gene>
    <name evidence="1" type="ORF">GRI43_05415</name>
</gene>